<feature type="domain" description="Tyr recombinase" evidence="2">
    <location>
        <begin position="149"/>
        <end position="346"/>
    </location>
</feature>
<evidence type="ECO:0000259" key="2">
    <source>
        <dbReference type="PROSITE" id="PS51898"/>
    </source>
</evidence>
<dbReference type="CDD" id="cd00397">
    <property type="entry name" value="DNA_BRE_C"/>
    <property type="match status" value="1"/>
</dbReference>
<dbReference type="Gene3D" id="1.10.443.10">
    <property type="entry name" value="Intergrase catalytic core"/>
    <property type="match status" value="1"/>
</dbReference>
<accession>A0ABP3FTB3</accession>
<dbReference type="RefSeq" id="WP_344170205.1">
    <property type="nucleotide sequence ID" value="NZ_BAAABV010000038.1"/>
</dbReference>
<dbReference type="EMBL" id="BAAABV010000038">
    <property type="protein sequence ID" value="GAA0325383.1"/>
    <property type="molecule type" value="Genomic_DNA"/>
</dbReference>
<proteinExistence type="predicted"/>
<dbReference type="InterPro" id="IPR002104">
    <property type="entry name" value="Integrase_catalytic"/>
</dbReference>
<sequence length="356" mass="39321">MGIEQAVAPEAGGALRVPRARVVPLSAPPPSYEAAIERYLTSAGIAKSSARIYRISLITWGWMLCGEPAPTGPARRNAKPASFDLTTVDDPALPLVLAELAAARADEMDADTVNRELTIARKAISWWQAQGWIEADPTIGIERRPAPPDRTKALSKPQITALWQLDASVREKTFWKLLYESAARADEILCLNVEELFPADKRGRVVSKGGAVEWIHWQSGTAQLLPRHIAGRTRGPLFLTDRKAPARTPTLDICPTTGRARLSYRRAEEIFEESTRLLANPLARPEDCGDKLEGWTLHRLRHSALTHDAEDGTSTPLLLARSRHASVRSLERYARPGVDAVAQHVAERDPAARRKR</sequence>
<keyword evidence="1" id="KW-0233">DNA recombination</keyword>
<dbReference type="InterPro" id="IPR013762">
    <property type="entry name" value="Integrase-like_cat_sf"/>
</dbReference>
<protein>
    <recommendedName>
        <fullName evidence="2">Tyr recombinase domain-containing protein</fullName>
    </recommendedName>
</protein>
<organism evidence="3 4">
    <name type="scientific">Streptomyces polychromogenes</name>
    <dbReference type="NCBI Taxonomy" id="67342"/>
    <lineage>
        <taxon>Bacteria</taxon>
        <taxon>Bacillati</taxon>
        <taxon>Actinomycetota</taxon>
        <taxon>Actinomycetes</taxon>
        <taxon>Kitasatosporales</taxon>
        <taxon>Streptomycetaceae</taxon>
        <taxon>Streptomyces</taxon>
    </lineage>
</organism>
<evidence type="ECO:0000256" key="1">
    <source>
        <dbReference type="ARBA" id="ARBA00023172"/>
    </source>
</evidence>
<name>A0ABP3FTB3_9ACTN</name>
<comment type="caution">
    <text evidence="3">The sequence shown here is derived from an EMBL/GenBank/DDBJ whole genome shotgun (WGS) entry which is preliminary data.</text>
</comment>
<evidence type="ECO:0000313" key="4">
    <source>
        <dbReference type="Proteomes" id="UP001501867"/>
    </source>
</evidence>
<dbReference type="Proteomes" id="UP001501867">
    <property type="component" value="Unassembled WGS sequence"/>
</dbReference>
<keyword evidence="4" id="KW-1185">Reference proteome</keyword>
<dbReference type="InterPro" id="IPR011010">
    <property type="entry name" value="DNA_brk_join_enz"/>
</dbReference>
<gene>
    <name evidence="3" type="ORF">GCM10010302_75620</name>
</gene>
<dbReference type="Pfam" id="PF00589">
    <property type="entry name" value="Phage_integrase"/>
    <property type="match status" value="1"/>
</dbReference>
<reference evidence="4" key="1">
    <citation type="journal article" date="2019" name="Int. J. Syst. Evol. Microbiol.">
        <title>The Global Catalogue of Microorganisms (GCM) 10K type strain sequencing project: providing services to taxonomists for standard genome sequencing and annotation.</title>
        <authorList>
            <consortium name="The Broad Institute Genomics Platform"/>
            <consortium name="The Broad Institute Genome Sequencing Center for Infectious Disease"/>
            <person name="Wu L."/>
            <person name="Ma J."/>
        </authorList>
    </citation>
    <scope>NUCLEOTIDE SEQUENCE [LARGE SCALE GENOMIC DNA]</scope>
    <source>
        <strain evidence="4">JCM 4505</strain>
    </source>
</reference>
<dbReference type="PROSITE" id="PS51898">
    <property type="entry name" value="TYR_RECOMBINASE"/>
    <property type="match status" value="1"/>
</dbReference>
<evidence type="ECO:0000313" key="3">
    <source>
        <dbReference type="EMBL" id="GAA0325383.1"/>
    </source>
</evidence>
<dbReference type="SUPFAM" id="SSF56349">
    <property type="entry name" value="DNA breaking-rejoining enzymes"/>
    <property type="match status" value="1"/>
</dbReference>